<name>A0A2W5SB59_CERSP</name>
<dbReference type="PANTHER" id="PTHR30469:SF13">
    <property type="entry name" value="HAE1 FAMILY EFFLUX PUMP MFP COMPONENT"/>
    <property type="match status" value="1"/>
</dbReference>
<dbReference type="GO" id="GO:1990281">
    <property type="term" value="C:efflux pump complex"/>
    <property type="evidence" value="ECO:0007669"/>
    <property type="project" value="TreeGrafter"/>
</dbReference>
<evidence type="ECO:0000259" key="3">
    <source>
        <dbReference type="Pfam" id="PF25917"/>
    </source>
</evidence>
<evidence type="ECO:0000259" key="4">
    <source>
        <dbReference type="Pfam" id="PF25954"/>
    </source>
</evidence>
<dbReference type="Pfam" id="PF25917">
    <property type="entry name" value="BSH_RND"/>
    <property type="match status" value="1"/>
</dbReference>
<keyword evidence="2" id="KW-0175">Coiled coil</keyword>
<evidence type="ECO:0000256" key="1">
    <source>
        <dbReference type="ARBA" id="ARBA00009477"/>
    </source>
</evidence>
<dbReference type="Pfam" id="PF25954">
    <property type="entry name" value="Beta-barrel_RND_2"/>
    <property type="match status" value="1"/>
</dbReference>
<reference evidence="5 6" key="1">
    <citation type="submission" date="2017-08" db="EMBL/GenBank/DDBJ databases">
        <title>Infants hospitalized years apart are colonized by the same room-sourced microbial strains.</title>
        <authorList>
            <person name="Brooks B."/>
            <person name="Olm M.R."/>
            <person name="Firek B.A."/>
            <person name="Baker R."/>
            <person name="Thomas B.C."/>
            <person name="Morowitz M.J."/>
            <person name="Banfield J.F."/>
        </authorList>
    </citation>
    <scope>NUCLEOTIDE SEQUENCE [LARGE SCALE GENOMIC DNA]</scope>
    <source>
        <strain evidence="5">S2_003_000_R2_11</strain>
    </source>
</reference>
<dbReference type="SUPFAM" id="SSF111369">
    <property type="entry name" value="HlyD-like secretion proteins"/>
    <property type="match status" value="1"/>
</dbReference>
<dbReference type="Gene3D" id="2.40.30.170">
    <property type="match status" value="1"/>
</dbReference>
<comment type="caution">
    <text evidence="5">The sequence shown here is derived from an EMBL/GenBank/DDBJ whole genome shotgun (WGS) entry which is preliminary data.</text>
</comment>
<evidence type="ECO:0000256" key="2">
    <source>
        <dbReference type="SAM" id="Coils"/>
    </source>
</evidence>
<dbReference type="Gene3D" id="1.10.287.470">
    <property type="entry name" value="Helix hairpin bin"/>
    <property type="match status" value="1"/>
</dbReference>
<dbReference type="InterPro" id="IPR006143">
    <property type="entry name" value="RND_pump_MFP"/>
</dbReference>
<accession>A0A2W5SB59</accession>
<proteinExistence type="inferred from homology"/>
<comment type="similarity">
    <text evidence="1">Belongs to the membrane fusion protein (MFP) (TC 8.A.1) family.</text>
</comment>
<dbReference type="AlphaFoldDB" id="A0A2W5SB59"/>
<dbReference type="Gene3D" id="2.40.420.20">
    <property type="match status" value="1"/>
</dbReference>
<dbReference type="EMBL" id="QFQS01000001">
    <property type="protein sequence ID" value="PZQ99239.1"/>
    <property type="molecule type" value="Genomic_DNA"/>
</dbReference>
<feature type="coiled-coil region" evidence="2">
    <location>
        <begin position="168"/>
        <end position="195"/>
    </location>
</feature>
<organism evidence="5 6">
    <name type="scientific">Cereibacter sphaeroides</name>
    <name type="common">Rhodobacter sphaeroides</name>
    <dbReference type="NCBI Taxonomy" id="1063"/>
    <lineage>
        <taxon>Bacteria</taxon>
        <taxon>Pseudomonadati</taxon>
        <taxon>Pseudomonadota</taxon>
        <taxon>Alphaproteobacteria</taxon>
        <taxon>Rhodobacterales</taxon>
        <taxon>Paracoccaceae</taxon>
        <taxon>Cereibacter</taxon>
    </lineage>
</organism>
<dbReference type="PANTHER" id="PTHR30469">
    <property type="entry name" value="MULTIDRUG RESISTANCE PROTEIN MDTA"/>
    <property type="match status" value="1"/>
</dbReference>
<dbReference type="Gene3D" id="2.40.50.100">
    <property type="match status" value="1"/>
</dbReference>
<dbReference type="NCBIfam" id="TIGR01730">
    <property type="entry name" value="RND_mfp"/>
    <property type="match status" value="1"/>
</dbReference>
<evidence type="ECO:0000313" key="5">
    <source>
        <dbReference type="EMBL" id="PZQ99239.1"/>
    </source>
</evidence>
<dbReference type="InterPro" id="IPR058625">
    <property type="entry name" value="MdtA-like_BSH"/>
</dbReference>
<evidence type="ECO:0000313" key="6">
    <source>
        <dbReference type="Proteomes" id="UP000248975"/>
    </source>
</evidence>
<feature type="domain" description="Multidrug resistance protein MdtA-like barrel-sandwich hybrid" evidence="3">
    <location>
        <begin position="96"/>
        <end position="218"/>
    </location>
</feature>
<dbReference type="GO" id="GO:0015562">
    <property type="term" value="F:efflux transmembrane transporter activity"/>
    <property type="evidence" value="ECO:0007669"/>
    <property type="project" value="TreeGrafter"/>
</dbReference>
<sequence>MALWKQTLLVIGIVAAAFVLSASFLPVARPFLDKIGVLEPLMRMGLAGDGSGAEAAPAAESGSGVASGPPRVVAMDAAPRALSDIVTSIGTARAVRSVAMTPEVSGRIVALNVQSGDYVNAGQVVAELDSEAARIAVDRAGLVVDDARATVDRQQRLKATGATSDLLVQEANLALKTAELELRQAQFELAQHRIVAPISGWVGIFAAEVGNQVTTATEITRIEDRTSLLVDFRVPERIVSRLSLGDALSASPLSDPGLELPGRISAFDNRVEEASRSLLLQAAIENTNDRLRSGMAILISLGFTGASHPAVDPLAIQWGSEGAYVWAVRDAKALRIPVHILQRNADVVLVDGKLEPDDLVVIEGVQQLRVGSAVIVAETRTPKS</sequence>
<feature type="domain" description="CusB-like beta-barrel" evidence="4">
    <location>
        <begin position="230"/>
        <end position="301"/>
    </location>
</feature>
<protein>
    <submittedName>
        <fullName evidence="5">Efflux RND transporter periplasmic adaptor subunit</fullName>
    </submittedName>
</protein>
<dbReference type="InterPro" id="IPR058792">
    <property type="entry name" value="Beta-barrel_RND_2"/>
</dbReference>
<gene>
    <name evidence="5" type="ORF">DI533_00595</name>
</gene>
<dbReference type="Proteomes" id="UP000248975">
    <property type="component" value="Unassembled WGS sequence"/>
</dbReference>